<sequence length="52" mass="5750">MIVRARVQEAQSPITVKPRGWPPPPGYLPPVHEKCPHGVAACTRNRMLGIHV</sequence>
<evidence type="ECO:0000313" key="3">
    <source>
        <dbReference type="Proteomes" id="UP001152607"/>
    </source>
</evidence>
<comment type="caution">
    <text evidence="2">The sequence shown here is derived from an EMBL/GenBank/DDBJ whole genome shotgun (WGS) entry which is preliminary data.</text>
</comment>
<proteinExistence type="predicted"/>
<dbReference type="EMBL" id="CAOQHR010000007">
    <property type="protein sequence ID" value="CAI6337505.1"/>
    <property type="molecule type" value="Genomic_DNA"/>
</dbReference>
<feature type="region of interest" description="Disordered" evidence="1">
    <location>
        <begin position="1"/>
        <end position="25"/>
    </location>
</feature>
<name>A0A9W4XR11_9PLEO</name>
<protein>
    <submittedName>
        <fullName evidence="2">Uncharacterized protein</fullName>
    </submittedName>
</protein>
<dbReference type="AlphaFoldDB" id="A0A9W4XR11"/>
<reference evidence="2" key="1">
    <citation type="submission" date="2023-01" db="EMBL/GenBank/DDBJ databases">
        <authorList>
            <person name="Van Ghelder C."/>
            <person name="Rancurel C."/>
        </authorList>
    </citation>
    <scope>NUCLEOTIDE SEQUENCE</scope>
    <source>
        <strain evidence="2">CNCM I-4278</strain>
    </source>
</reference>
<keyword evidence="3" id="KW-1185">Reference proteome</keyword>
<dbReference type="Proteomes" id="UP001152607">
    <property type="component" value="Unassembled WGS sequence"/>
</dbReference>
<organism evidence="2 3">
    <name type="scientific">Periconia digitata</name>
    <dbReference type="NCBI Taxonomy" id="1303443"/>
    <lineage>
        <taxon>Eukaryota</taxon>
        <taxon>Fungi</taxon>
        <taxon>Dikarya</taxon>
        <taxon>Ascomycota</taxon>
        <taxon>Pezizomycotina</taxon>
        <taxon>Dothideomycetes</taxon>
        <taxon>Pleosporomycetidae</taxon>
        <taxon>Pleosporales</taxon>
        <taxon>Massarineae</taxon>
        <taxon>Periconiaceae</taxon>
        <taxon>Periconia</taxon>
    </lineage>
</organism>
<gene>
    <name evidence="2" type="ORF">PDIGIT_LOCUS10617</name>
</gene>
<evidence type="ECO:0000313" key="2">
    <source>
        <dbReference type="EMBL" id="CAI6337505.1"/>
    </source>
</evidence>
<evidence type="ECO:0000256" key="1">
    <source>
        <dbReference type="SAM" id="MobiDB-lite"/>
    </source>
</evidence>
<accession>A0A9W4XR11</accession>